<dbReference type="GO" id="GO:0008757">
    <property type="term" value="F:S-adenosylmethionine-dependent methyltransferase activity"/>
    <property type="evidence" value="ECO:0007669"/>
    <property type="project" value="InterPro"/>
</dbReference>
<evidence type="ECO:0000313" key="3">
    <source>
        <dbReference type="EMBL" id="WJW67941.1"/>
    </source>
</evidence>
<proteinExistence type="predicted"/>
<organism evidence="2 4">
    <name type="scientific">Candidatus Chlorohelix allophototropha</name>
    <dbReference type="NCBI Taxonomy" id="3003348"/>
    <lineage>
        <taxon>Bacteria</taxon>
        <taxon>Bacillati</taxon>
        <taxon>Chloroflexota</taxon>
        <taxon>Chloroflexia</taxon>
        <taxon>Candidatus Chloroheliales</taxon>
        <taxon>Candidatus Chloroheliaceae</taxon>
        <taxon>Candidatus Chlorohelix</taxon>
    </lineage>
</organism>
<keyword evidence="5" id="KW-1185">Reference proteome</keyword>
<dbReference type="EMBL" id="CP128399">
    <property type="protein sequence ID" value="WJW67941.1"/>
    <property type="molecule type" value="Genomic_DNA"/>
</dbReference>
<dbReference type="RefSeq" id="WP_341469832.1">
    <property type="nucleotide sequence ID" value="NZ_CP128399.1"/>
</dbReference>
<evidence type="ECO:0000313" key="2">
    <source>
        <dbReference type="EMBL" id="NWJ46082.1"/>
    </source>
</evidence>
<evidence type="ECO:0000313" key="5">
    <source>
        <dbReference type="Proteomes" id="UP001431572"/>
    </source>
</evidence>
<sequence>MTNFNTDNLPGVHISPNIQRDPDGYELENRAADPDQLVEAAMASISFWDGKIVLDLGAGTGYHIERFHRNASHVIAIEPHGPSRLRAMKRIADMQLERVSIMTGSAERLFLPDKSVDMVHARFAYFFAPGCALGLVELERVIKPGGSAFIIDNDLTYGTFASWLRRSIYYEGITAEVVEKFWSEHGFSLIRIPSRWQFTTRADLEVVVRNNFPPTLAEQIISEHTGLEVDYYYDLFYRHY</sequence>
<dbReference type="Pfam" id="PF08241">
    <property type="entry name" value="Methyltransf_11"/>
    <property type="match status" value="1"/>
</dbReference>
<feature type="domain" description="Methyltransferase type 11" evidence="1">
    <location>
        <begin position="54"/>
        <end position="150"/>
    </location>
</feature>
<dbReference type="InterPro" id="IPR029063">
    <property type="entry name" value="SAM-dependent_MTases_sf"/>
</dbReference>
<keyword evidence="2" id="KW-0808">Transferase</keyword>
<gene>
    <name evidence="2" type="ORF">HXX08_09410</name>
    <name evidence="3" type="ORF">OZ401_001226</name>
</gene>
<dbReference type="GO" id="GO:0032259">
    <property type="term" value="P:methylation"/>
    <property type="evidence" value="ECO:0007669"/>
    <property type="project" value="UniProtKB-KW"/>
</dbReference>
<reference evidence="3" key="2">
    <citation type="journal article" date="2024" name="Nature">
        <title>Anoxygenic phototroph of the Chloroflexota uses a type I reaction centre.</title>
        <authorList>
            <person name="Tsuji J.M."/>
            <person name="Shaw N.A."/>
            <person name="Nagashima S."/>
            <person name="Venkiteswaran J.J."/>
            <person name="Schiff S.L."/>
            <person name="Watanabe T."/>
            <person name="Fukui M."/>
            <person name="Hanada S."/>
            <person name="Tank M."/>
            <person name="Neufeld J.D."/>
        </authorList>
    </citation>
    <scope>NUCLEOTIDE SEQUENCE</scope>
    <source>
        <strain evidence="3">L227-S17</strain>
    </source>
</reference>
<name>A0A8T7M091_9CHLR</name>
<reference evidence="2 4" key="1">
    <citation type="submission" date="2020-06" db="EMBL/GenBank/DDBJ databases">
        <title>Anoxygenic phototrophic Chloroflexota member uses a Type I reaction center.</title>
        <authorList>
            <person name="Tsuji J.M."/>
            <person name="Shaw N.A."/>
            <person name="Nagashima S."/>
            <person name="Venkiteswaran J."/>
            <person name="Schiff S.L."/>
            <person name="Hanada S."/>
            <person name="Tank M."/>
            <person name="Neufeld J.D."/>
        </authorList>
    </citation>
    <scope>NUCLEOTIDE SEQUENCE [LARGE SCALE GENOMIC DNA]</scope>
    <source>
        <strain evidence="2">L227-S17</strain>
    </source>
</reference>
<dbReference type="CDD" id="cd02440">
    <property type="entry name" value="AdoMet_MTases"/>
    <property type="match status" value="1"/>
</dbReference>
<dbReference type="Proteomes" id="UP000521676">
    <property type="component" value="Unassembled WGS sequence"/>
</dbReference>
<dbReference type="Gene3D" id="3.40.50.150">
    <property type="entry name" value="Vaccinia Virus protein VP39"/>
    <property type="match status" value="1"/>
</dbReference>
<keyword evidence="2" id="KW-0489">Methyltransferase</keyword>
<dbReference type="AlphaFoldDB" id="A0A8T7M091"/>
<evidence type="ECO:0000313" key="4">
    <source>
        <dbReference type="Proteomes" id="UP000521676"/>
    </source>
</evidence>
<accession>A0A8T7M091</accession>
<protein>
    <submittedName>
        <fullName evidence="2">Class I SAM-dependent methyltransferase</fullName>
    </submittedName>
</protein>
<dbReference type="InterPro" id="IPR013216">
    <property type="entry name" value="Methyltransf_11"/>
</dbReference>
<dbReference type="Proteomes" id="UP001431572">
    <property type="component" value="Chromosome 1"/>
</dbReference>
<dbReference type="EMBL" id="JACATZ010000001">
    <property type="protein sequence ID" value="NWJ46082.1"/>
    <property type="molecule type" value="Genomic_DNA"/>
</dbReference>
<dbReference type="SUPFAM" id="SSF53335">
    <property type="entry name" value="S-adenosyl-L-methionine-dependent methyltransferases"/>
    <property type="match status" value="1"/>
</dbReference>
<evidence type="ECO:0000259" key="1">
    <source>
        <dbReference type="Pfam" id="PF08241"/>
    </source>
</evidence>